<gene>
    <name evidence="2" type="ORF">JCR33_19620</name>
</gene>
<dbReference type="Gene3D" id="3.40.50.300">
    <property type="entry name" value="P-loop containing nucleotide triphosphate hydrolases"/>
    <property type="match status" value="1"/>
</dbReference>
<keyword evidence="3" id="KW-1185">Reference proteome</keyword>
<evidence type="ECO:0000313" key="2">
    <source>
        <dbReference type="EMBL" id="MBJ3777920.1"/>
    </source>
</evidence>
<sequence>MDGTLTNPPIVSPSAEALRSLIDRACDVHFVPNQRSKQELFFSSSTLRQFFSHQIRASLHIFHMNNILISGILSGFILNLVHSRNLKYKLCTYVTHEYLEGESGRLDGAGLEGLGFEPSEWLVVFAKNSSYVLFAIEEALHSGVVDAVVAELPVTTAVEFKTTQRLALKSTRAGVPVFLILSGPSLPLPTAARTRWEVSAVPSRCGDQDRWLGDPAWRVRLLKNRDGPCGEAIVRFSPREQRIYEVPTQERSGRLSANFPRLAP</sequence>
<keyword evidence="1" id="KW-0812">Transmembrane</keyword>
<accession>A0A934ISI6</accession>
<proteinExistence type="predicted"/>
<dbReference type="InterPro" id="IPR027417">
    <property type="entry name" value="P-loop_NTPase"/>
</dbReference>
<keyword evidence="1" id="KW-1133">Transmembrane helix</keyword>
<dbReference type="EMBL" id="JAEKJA010000021">
    <property type="protein sequence ID" value="MBJ3777920.1"/>
    <property type="molecule type" value="Genomic_DNA"/>
</dbReference>
<organism evidence="2 3">
    <name type="scientific">Acuticoccus mangrovi</name>
    <dbReference type="NCBI Taxonomy" id="2796142"/>
    <lineage>
        <taxon>Bacteria</taxon>
        <taxon>Pseudomonadati</taxon>
        <taxon>Pseudomonadota</taxon>
        <taxon>Alphaproteobacteria</taxon>
        <taxon>Hyphomicrobiales</taxon>
        <taxon>Amorphaceae</taxon>
        <taxon>Acuticoccus</taxon>
    </lineage>
</organism>
<dbReference type="Proteomes" id="UP000609531">
    <property type="component" value="Unassembled WGS sequence"/>
</dbReference>
<feature type="transmembrane region" description="Helical" evidence="1">
    <location>
        <begin position="61"/>
        <end position="81"/>
    </location>
</feature>
<protein>
    <recommendedName>
        <fullName evidence="4">Protein ImuA</fullName>
    </recommendedName>
</protein>
<evidence type="ECO:0008006" key="4">
    <source>
        <dbReference type="Google" id="ProtNLM"/>
    </source>
</evidence>
<name>A0A934ISI6_9HYPH</name>
<keyword evidence="1" id="KW-0472">Membrane</keyword>
<evidence type="ECO:0000313" key="3">
    <source>
        <dbReference type="Proteomes" id="UP000609531"/>
    </source>
</evidence>
<dbReference type="RefSeq" id="WP_198883822.1">
    <property type="nucleotide sequence ID" value="NZ_JAEKJA010000021.1"/>
</dbReference>
<reference evidence="2" key="1">
    <citation type="submission" date="2020-12" db="EMBL/GenBank/DDBJ databases">
        <title>Bacterial taxonomy.</title>
        <authorList>
            <person name="Pan X."/>
        </authorList>
    </citation>
    <scope>NUCLEOTIDE SEQUENCE</scope>
    <source>
        <strain evidence="2">B2012</strain>
    </source>
</reference>
<dbReference type="AlphaFoldDB" id="A0A934ISI6"/>
<comment type="caution">
    <text evidence="2">The sequence shown here is derived from an EMBL/GenBank/DDBJ whole genome shotgun (WGS) entry which is preliminary data.</text>
</comment>
<evidence type="ECO:0000256" key="1">
    <source>
        <dbReference type="SAM" id="Phobius"/>
    </source>
</evidence>